<evidence type="ECO:0000259" key="8">
    <source>
        <dbReference type="PROSITE" id="PS51935"/>
    </source>
</evidence>
<keyword evidence="5" id="KW-0175">Coiled coil</keyword>
<dbReference type="Proteomes" id="UP000723714">
    <property type="component" value="Unassembled WGS sequence"/>
</dbReference>
<evidence type="ECO:0000256" key="6">
    <source>
        <dbReference type="SAM" id="MobiDB-lite"/>
    </source>
</evidence>
<evidence type="ECO:0000256" key="5">
    <source>
        <dbReference type="SAM" id="Coils"/>
    </source>
</evidence>
<reference evidence="9 10" key="1">
    <citation type="submission" date="2021-06" db="EMBL/GenBank/DDBJ databases">
        <title>Faecalicatena sp. nov. isolated from porcine feces.</title>
        <authorList>
            <person name="Oh B.S."/>
            <person name="Lee J.H."/>
        </authorList>
    </citation>
    <scope>NUCLEOTIDE SEQUENCE [LARGE SCALE GENOMIC DNA]</scope>
    <source>
        <strain evidence="9 10">AGMB00832</strain>
    </source>
</reference>
<keyword evidence="10" id="KW-1185">Reference proteome</keyword>
<accession>A0ABS6D7E2</accession>
<feature type="domain" description="NlpC/P60" evidence="8">
    <location>
        <begin position="285"/>
        <end position="391"/>
    </location>
</feature>
<evidence type="ECO:0000313" key="10">
    <source>
        <dbReference type="Proteomes" id="UP000723714"/>
    </source>
</evidence>
<dbReference type="EMBL" id="JABACJ020000018">
    <property type="protein sequence ID" value="MBU3877388.1"/>
    <property type="molecule type" value="Genomic_DNA"/>
</dbReference>
<dbReference type="PANTHER" id="PTHR47053">
    <property type="entry name" value="MUREIN DD-ENDOPEPTIDASE MEPH-RELATED"/>
    <property type="match status" value="1"/>
</dbReference>
<feature type="region of interest" description="Disordered" evidence="6">
    <location>
        <begin position="209"/>
        <end position="288"/>
    </location>
</feature>
<keyword evidence="4" id="KW-0788">Thiol protease</keyword>
<evidence type="ECO:0000256" key="1">
    <source>
        <dbReference type="ARBA" id="ARBA00022670"/>
    </source>
</evidence>
<evidence type="ECO:0000256" key="4">
    <source>
        <dbReference type="ARBA" id="ARBA00022807"/>
    </source>
</evidence>
<evidence type="ECO:0000256" key="2">
    <source>
        <dbReference type="ARBA" id="ARBA00022729"/>
    </source>
</evidence>
<feature type="compositionally biased region" description="Pro residues" evidence="6">
    <location>
        <begin position="270"/>
        <end position="280"/>
    </location>
</feature>
<feature type="coiled-coil region" evidence="5">
    <location>
        <begin position="33"/>
        <end position="96"/>
    </location>
</feature>
<keyword evidence="3" id="KW-0378">Hydrolase</keyword>
<protein>
    <submittedName>
        <fullName evidence="9">C40 family peptidase</fullName>
    </submittedName>
</protein>
<keyword evidence="2 7" id="KW-0732">Signal</keyword>
<dbReference type="RefSeq" id="WP_216243779.1">
    <property type="nucleotide sequence ID" value="NZ_JABACJ020000018.1"/>
</dbReference>
<feature type="compositionally biased region" description="Low complexity" evidence="6">
    <location>
        <begin position="225"/>
        <end position="269"/>
    </location>
</feature>
<evidence type="ECO:0000313" key="9">
    <source>
        <dbReference type="EMBL" id="MBU3877388.1"/>
    </source>
</evidence>
<dbReference type="Pfam" id="PF00877">
    <property type="entry name" value="NLPC_P60"/>
    <property type="match status" value="1"/>
</dbReference>
<dbReference type="InterPro" id="IPR057309">
    <property type="entry name" value="PcsB_CC"/>
</dbReference>
<sequence>MKFRKVHSMLIAAILTCSLAVTPVFAAPASNNQASLQEKKAAAQNEANSLQSQLNTLMGKMNELEGQMVTKGQEISKAKEDLVAAEEKEAQQYEDMKLRIKYMYEEGDGSALERILASGTIAEVLSQAEYVQKIHSYDRSMLQEYAETVEEVETLKSNLENDMTKLENLEGEYKSQSDELSTMLSSKQAEVENLDVMIQEAAKAALEEQKKKEAAEAEKKKKEQAASAGQNNNSGSTNNGGNTNTTTPDQQQTPDNSPNTDVPENNNNPEPAPAPAPAPEPNYNASTGNAVVDRANSWVGRAEYSWGACAPGSFDCSGFVSYCLTGSYSRLGTTFTFLAWPQVSDPQPGDVCVNASHCGIYIGGGQMIHAADYGIGVIVGPVQGGMIYVRY</sequence>
<evidence type="ECO:0000256" key="3">
    <source>
        <dbReference type="ARBA" id="ARBA00022801"/>
    </source>
</evidence>
<dbReference type="PANTHER" id="PTHR47053:SF1">
    <property type="entry name" value="MUREIN DD-ENDOPEPTIDASE MEPH-RELATED"/>
    <property type="match status" value="1"/>
</dbReference>
<dbReference type="PROSITE" id="PS51935">
    <property type="entry name" value="NLPC_P60"/>
    <property type="match status" value="1"/>
</dbReference>
<organism evidence="9 10">
    <name type="scientific">Faecalicatena faecalis</name>
    <dbReference type="NCBI Taxonomy" id="2726362"/>
    <lineage>
        <taxon>Bacteria</taxon>
        <taxon>Bacillati</taxon>
        <taxon>Bacillota</taxon>
        <taxon>Clostridia</taxon>
        <taxon>Lachnospirales</taxon>
        <taxon>Lachnospiraceae</taxon>
        <taxon>Faecalicatena</taxon>
    </lineage>
</organism>
<evidence type="ECO:0000256" key="7">
    <source>
        <dbReference type="SAM" id="SignalP"/>
    </source>
</evidence>
<dbReference type="Pfam" id="PF24568">
    <property type="entry name" value="CC_PcsB"/>
    <property type="match status" value="1"/>
</dbReference>
<name>A0ABS6D7E2_9FIRM</name>
<keyword evidence="1" id="KW-0645">Protease</keyword>
<gene>
    <name evidence="9" type="ORF">HGO97_016405</name>
</gene>
<dbReference type="InterPro" id="IPR000064">
    <property type="entry name" value="NLP_P60_dom"/>
</dbReference>
<feature type="chain" id="PRO_5046778924" evidence="7">
    <location>
        <begin position="27"/>
        <end position="391"/>
    </location>
</feature>
<feature type="signal peptide" evidence="7">
    <location>
        <begin position="1"/>
        <end position="26"/>
    </location>
</feature>
<comment type="caution">
    <text evidence="9">The sequence shown here is derived from an EMBL/GenBank/DDBJ whole genome shotgun (WGS) entry which is preliminary data.</text>
</comment>
<feature type="compositionally biased region" description="Basic and acidic residues" evidence="6">
    <location>
        <begin position="209"/>
        <end position="224"/>
    </location>
</feature>
<dbReference type="InterPro" id="IPR051202">
    <property type="entry name" value="Peptidase_C40"/>
</dbReference>
<proteinExistence type="predicted"/>